<accession>A0A7T8KE30</accession>
<dbReference type="AlphaFoldDB" id="A0A7T8KE30"/>
<protein>
    <submittedName>
        <fullName evidence="1">Uncharacterized protein</fullName>
    </submittedName>
</protein>
<sequence length="55" mass="6214">MLYRKLVHIMVQTSRTVVKWSKTCLVPDAPSTASTEDNVDKKLTKERVLETVVPA</sequence>
<evidence type="ECO:0000313" key="1">
    <source>
        <dbReference type="EMBL" id="QQP54223.1"/>
    </source>
</evidence>
<reference evidence="2" key="1">
    <citation type="submission" date="2021-01" db="EMBL/GenBank/DDBJ databases">
        <title>Caligus Genome Assembly.</title>
        <authorList>
            <person name="Gallardo-Escarate C."/>
        </authorList>
    </citation>
    <scope>NUCLEOTIDE SEQUENCE [LARGE SCALE GENOMIC DNA]</scope>
</reference>
<dbReference type="Proteomes" id="UP000595437">
    <property type="component" value="Chromosome 4"/>
</dbReference>
<proteinExistence type="predicted"/>
<evidence type="ECO:0000313" key="2">
    <source>
        <dbReference type="Proteomes" id="UP000595437"/>
    </source>
</evidence>
<name>A0A7T8KE30_CALRO</name>
<keyword evidence="2" id="KW-1185">Reference proteome</keyword>
<gene>
    <name evidence="1" type="ORF">FKW44_006985</name>
</gene>
<organism evidence="1 2">
    <name type="scientific">Caligus rogercresseyi</name>
    <name type="common">Sea louse</name>
    <dbReference type="NCBI Taxonomy" id="217165"/>
    <lineage>
        <taxon>Eukaryota</taxon>
        <taxon>Metazoa</taxon>
        <taxon>Ecdysozoa</taxon>
        <taxon>Arthropoda</taxon>
        <taxon>Crustacea</taxon>
        <taxon>Multicrustacea</taxon>
        <taxon>Hexanauplia</taxon>
        <taxon>Copepoda</taxon>
        <taxon>Siphonostomatoida</taxon>
        <taxon>Caligidae</taxon>
        <taxon>Caligus</taxon>
    </lineage>
</organism>
<dbReference type="EMBL" id="CP045893">
    <property type="protein sequence ID" value="QQP54223.1"/>
    <property type="molecule type" value="Genomic_DNA"/>
</dbReference>